<dbReference type="InterPro" id="IPR051210">
    <property type="entry name" value="Ub_ligase/GEF_domain"/>
</dbReference>
<dbReference type="EMBL" id="CP119879">
    <property type="protein sequence ID" value="WFD35368.1"/>
    <property type="molecule type" value="Genomic_DNA"/>
</dbReference>
<name>A0AAF0J6L9_9BASI</name>
<dbReference type="InterPro" id="IPR000408">
    <property type="entry name" value="Reg_chr_condens"/>
</dbReference>
<keyword evidence="1" id="KW-0677">Repeat</keyword>
<organism evidence="3 4">
    <name type="scientific">Malassezia cuniculi</name>
    <dbReference type="NCBI Taxonomy" id="948313"/>
    <lineage>
        <taxon>Eukaryota</taxon>
        <taxon>Fungi</taxon>
        <taxon>Dikarya</taxon>
        <taxon>Basidiomycota</taxon>
        <taxon>Ustilaginomycotina</taxon>
        <taxon>Malasseziomycetes</taxon>
        <taxon>Malasseziales</taxon>
        <taxon>Malasseziaceae</taxon>
        <taxon>Malassezia</taxon>
    </lineage>
</organism>
<accession>A0AAF0J6L9</accession>
<dbReference type="Pfam" id="PF00415">
    <property type="entry name" value="RCC1"/>
    <property type="match status" value="3"/>
</dbReference>
<sequence>MRAVVFAGRLAEIRASRLHATGRLASAVAASQSHVTLSAQTHIDWIARTGHTERIPIPNARALAAGFHFGWAIGPEGAASWGSDTRGQTAGGGAVLRDASQVASGLDHALLLSGDQVYTCGRAYMLTVNTDGQLGRGSRAYERELAPVDIPARVVRVRAGGDTSLAIADDSVWVWGNAEYGQALGPAADRIPAPMRGELAAEAGRVVDAAVGGSFVLLLNDHGEVYAAGYGALGTGHVKEDVPRRITGLPPIADISAGLDYAAALTTDGCVYAWGINRHGRLGDGVEGKEHVYRPALVEYDGRVSSVACGSDALIALAGVDE</sequence>
<evidence type="ECO:0000313" key="3">
    <source>
        <dbReference type="EMBL" id="WFD35368.1"/>
    </source>
</evidence>
<evidence type="ECO:0000256" key="1">
    <source>
        <dbReference type="ARBA" id="ARBA00022737"/>
    </source>
</evidence>
<dbReference type="Gene3D" id="2.130.10.30">
    <property type="entry name" value="Regulator of chromosome condensation 1/beta-lactamase-inhibitor protein II"/>
    <property type="match status" value="2"/>
</dbReference>
<feature type="repeat" description="RCC1" evidence="2">
    <location>
        <begin position="121"/>
        <end position="170"/>
    </location>
</feature>
<dbReference type="Proteomes" id="UP001219933">
    <property type="component" value="Chromosome 3"/>
</dbReference>
<keyword evidence="4" id="KW-1185">Reference proteome</keyword>
<gene>
    <name evidence="3" type="ORF">MCUN1_002222</name>
</gene>
<feature type="repeat" description="RCC1" evidence="2">
    <location>
        <begin position="223"/>
        <end position="268"/>
    </location>
</feature>
<evidence type="ECO:0000313" key="4">
    <source>
        <dbReference type="Proteomes" id="UP001219933"/>
    </source>
</evidence>
<feature type="repeat" description="RCC1" evidence="2">
    <location>
        <begin position="269"/>
        <end position="320"/>
    </location>
</feature>
<dbReference type="PRINTS" id="PR00633">
    <property type="entry name" value="RCCNDNSATION"/>
</dbReference>
<proteinExistence type="predicted"/>
<evidence type="ECO:0000256" key="2">
    <source>
        <dbReference type="PROSITE-ProRule" id="PRU00235"/>
    </source>
</evidence>
<dbReference type="PANTHER" id="PTHR22870">
    <property type="entry name" value="REGULATOR OF CHROMOSOME CONDENSATION"/>
    <property type="match status" value="1"/>
</dbReference>
<dbReference type="AlphaFoldDB" id="A0AAF0J6L9"/>
<dbReference type="PROSITE" id="PS50012">
    <property type="entry name" value="RCC1_3"/>
    <property type="match status" value="3"/>
</dbReference>
<dbReference type="PANTHER" id="PTHR22870:SF408">
    <property type="entry name" value="OS09G0560450 PROTEIN"/>
    <property type="match status" value="1"/>
</dbReference>
<dbReference type="SUPFAM" id="SSF50985">
    <property type="entry name" value="RCC1/BLIP-II"/>
    <property type="match status" value="1"/>
</dbReference>
<reference evidence="3" key="1">
    <citation type="submission" date="2023-03" db="EMBL/GenBank/DDBJ databases">
        <title>Mating type loci evolution in Malassezia.</title>
        <authorList>
            <person name="Coelho M.A."/>
        </authorList>
    </citation>
    <scope>NUCLEOTIDE SEQUENCE</scope>
    <source>
        <strain evidence="3">CBS 11721</strain>
    </source>
</reference>
<protein>
    <submittedName>
        <fullName evidence="3">Uncharacterized protein</fullName>
    </submittedName>
</protein>
<dbReference type="InterPro" id="IPR009091">
    <property type="entry name" value="RCC1/BLIP-II"/>
</dbReference>